<dbReference type="Proteomes" id="UP000019267">
    <property type="component" value="Chromosome"/>
</dbReference>
<dbReference type="GO" id="GO:0005524">
    <property type="term" value="F:ATP binding"/>
    <property type="evidence" value="ECO:0007669"/>
    <property type="project" value="InterPro"/>
</dbReference>
<keyword evidence="1" id="KW-0808">Transferase</keyword>
<accession>W6A8P9</accession>
<dbReference type="KEGG" id="scq:SCULI_v1c09250"/>
<gene>
    <name evidence="1" type="ORF">SCULI_v1c09250</name>
</gene>
<reference evidence="1 2" key="1">
    <citation type="journal article" date="2014" name="Genome Biol. Evol.">
        <title>Molecular evolution of the substrate utilization strategies and putative virulence factors in mosquito-associated Spiroplasma species.</title>
        <authorList>
            <person name="Chang T.H."/>
            <person name="Lo W.S."/>
            <person name="Ku C."/>
            <person name="Chen L.L."/>
            <person name="Kuo C.H."/>
        </authorList>
    </citation>
    <scope>NUCLEOTIDE SEQUENCE [LARGE SCALE GENOMIC DNA]</scope>
    <source>
        <strain evidence="1">AES-1</strain>
    </source>
</reference>
<organism evidence="1 2">
    <name type="scientific">Spiroplasma culicicola AES-1</name>
    <dbReference type="NCBI Taxonomy" id="1276246"/>
    <lineage>
        <taxon>Bacteria</taxon>
        <taxon>Bacillati</taxon>
        <taxon>Mycoplasmatota</taxon>
        <taxon>Mollicutes</taxon>
        <taxon>Entomoplasmatales</taxon>
        <taxon>Spiroplasmataceae</taxon>
        <taxon>Spiroplasma</taxon>
    </lineage>
</organism>
<dbReference type="Gene3D" id="3.40.50.300">
    <property type="entry name" value="P-loop containing nucleotide triphosphate hydrolases"/>
    <property type="match status" value="1"/>
</dbReference>
<dbReference type="SUPFAM" id="SSF52540">
    <property type="entry name" value="P-loop containing nucleoside triphosphate hydrolases"/>
    <property type="match status" value="1"/>
</dbReference>
<evidence type="ECO:0000313" key="1">
    <source>
        <dbReference type="EMBL" id="AHI53265.1"/>
    </source>
</evidence>
<dbReference type="OrthoDB" id="9810309at2"/>
<sequence>MKQGYIHIYCGEGKGKTSILNGMAVRAVGSNMKVKYIRFLKNRPTSENKVLEKIGVEVENYYHFSTKFIWDMNEQEVEEFKIETQKGFERLKELLKSNEVDLIIVDEILGALENKFIDKEEFVLALKTRNQNIEVALSGRYSFEQLDEIADLISEVKPKKHYFEKGVNSRKGIEF</sequence>
<keyword evidence="2" id="KW-1185">Reference proteome</keyword>
<dbReference type="PANTHER" id="PTHR46638">
    <property type="entry name" value="CORRINOID ADENOSYLTRANSFERASE"/>
    <property type="match status" value="1"/>
</dbReference>
<evidence type="ECO:0000313" key="2">
    <source>
        <dbReference type="Proteomes" id="UP000019267"/>
    </source>
</evidence>
<dbReference type="eggNOG" id="COG2109">
    <property type="taxonomic scope" value="Bacteria"/>
</dbReference>
<dbReference type="RefSeq" id="WP_025363489.1">
    <property type="nucleotide sequence ID" value="NZ_CP006681.1"/>
</dbReference>
<dbReference type="HOGENOM" id="CLU_088595_2_0_14"/>
<proteinExistence type="predicted"/>
<dbReference type="STRING" id="1276246.SCULI_v1c09250"/>
<dbReference type="InterPro" id="IPR027417">
    <property type="entry name" value="P-loop_NTPase"/>
</dbReference>
<dbReference type="InterPro" id="IPR003724">
    <property type="entry name" value="CblAdoTrfase_CobA"/>
</dbReference>
<dbReference type="PIRSF" id="PIRSF015617">
    <property type="entry name" value="Adensltrnsf_CobA"/>
    <property type="match status" value="1"/>
</dbReference>
<dbReference type="Pfam" id="PF02572">
    <property type="entry name" value="CobA_CobO_BtuR"/>
    <property type="match status" value="1"/>
</dbReference>
<name>W6A8P9_9MOLU</name>
<dbReference type="AlphaFoldDB" id="W6A8P9"/>
<dbReference type="GO" id="GO:0008817">
    <property type="term" value="F:corrinoid adenosyltransferase activity"/>
    <property type="evidence" value="ECO:0007669"/>
    <property type="project" value="InterPro"/>
</dbReference>
<protein>
    <submittedName>
        <fullName evidence="1">Cobalamin adenosyltransferase</fullName>
    </submittedName>
</protein>
<dbReference type="PANTHER" id="PTHR46638:SF1">
    <property type="entry name" value="CORRINOID ADENOSYLTRANSFERASE"/>
    <property type="match status" value="1"/>
</dbReference>
<dbReference type="PATRIC" id="fig|1276246.3.peg.921"/>
<dbReference type="GO" id="GO:0009236">
    <property type="term" value="P:cobalamin biosynthetic process"/>
    <property type="evidence" value="ECO:0007669"/>
    <property type="project" value="InterPro"/>
</dbReference>
<dbReference type="EMBL" id="CP006681">
    <property type="protein sequence ID" value="AHI53265.1"/>
    <property type="molecule type" value="Genomic_DNA"/>
</dbReference>